<keyword evidence="2 6" id="KW-0238">DNA-binding</keyword>
<dbReference type="GO" id="GO:0043565">
    <property type="term" value="F:sequence-specific DNA binding"/>
    <property type="evidence" value="ECO:0007669"/>
    <property type="project" value="InterPro"/>
</dbReference>
<organism evidence="6">
    <name type="scientific">uncultured organism</name>
    <dbReference type="NCBI Taxonomy" id="155900"/>
    <lineage>
        <taxon>unclassified sequences</taxon>
        <taxon>environmental samples</taxon>
    </lineage>
</organism>
<dbReference type="InterPro" id="IPR002197">
    <property type="entry name" value="HTH_Fis"/>
</dbReference>
<dbReference type="PRINTS" id="PR01590">
    <property type="entry name" value="HTHFIS"/>
</dbReference>
<gene>
    <name evidence="6" type="primary">fis</name>
    <name evidence="6" type="ORF">KBTEX_02047</name>
</gene>
<feature type="region of interest" description="Disordered" evidence="4">
    <location>
        <begin position="1"/>
        <end position="27"/>
    </location>
</feature>
<proteinExistence type="inferred from homology"/>
<reference evidence="6" key="1">
    <citation type="submission" date="2019-06" db="EMBL/GenBank/DDBJ databases">
        <authorList>
            <person name="Murdoch R.W."/>
            <person name="Fathepure B."/>
        </authorList>
    </citation>
    <scope>NUCLEOTIDE SEQUENCE</scope>
</reference>
<comment type="similarity">
    <text evidence="1">Belongs to the transcriptional regulatory Fis family.</text>
</comment>
<dbReference type="AlphaFoldDB" id="A0A5B8RCA1"/>
<dbReference type="PANTHER" id="PTHR47918">
    <property type="entry name" value="DNA-BINDING PROTEIN FIS"/>
    <property type="match status" value="1"/>
</dbReference>
<dbReference type="PRINTS" id="PR01591">
    <property type="entry name" value="DNABINDNGFIS"/>
</dbReference>
<dbReference type="InterPro" id="IPR050207">
    <property type="entry name" value="Trans_regulatory_Fis"/>
</dbReference>
<evidence type="ECO:0000256" key="3">
    <source>
        <dbReference type="ARBA" id="ARBA00029540"/>
    </source>
</evidence>
<accession>A0A5B8RCA1</accession>
<sequence>MAEQQARQDEGTREQSKDPQRRGVGPIRSCVRESLEDYFRQLDGYPGSGLYKMVLTEMEVPLLEVVMRECGGNQTRASEILGINRGTLRKKLQYYGIED</sequence>
<evidence type="ECO:0000313" key="6">
    <source>
        <dbReference type="EMBL" id="QEA05723.1"/>
    </source>
</evidence>
<evidence type="ECO:0000256" key="1">
    <source>
        <dbReference type="ARBA" id="ARBA00008559"/>
    </source>
</evidence>
<dbReference type="NCBIfam" id="NF001659">
    <property type="entry name" value="PRK00430.1"/>
    <property type="match status" value="1"/>
</dbReference>
<dbReference type="GO" id="GO:0006355">
    <property type="term" value="P:regulation of DNA-templated transcription"/>
    <property type="evidence" value="ECO:0007669"/>
    <property type="project" value="InterPro"/>
</dbReference>
<dbReference type="Gene3D" id="1.10.10.60">
    <property type="entry name" value="Homeodomain-like"/>
    <property type="match status" value="1"/>
</dbReference>
<evidence type="ECO:0000256" key="4">
    <source>
        <dbReference type="SAM" id="MobiDB-lite"/>
    </source>
</evidence>
<dbReference type="InterPro" id="IPR009057">
    <property type="entry name" value="Homeodomain-like_sf"/>
</dbReference>
<dbReference type="SUPFAM" id="SSF46689">
    <property type="entry name" value="Homeodomain-like"/>
    <property type="match status" value="1"/>
</dbReference>
<dbReference type="EMBL" id="MN079108">
    <property type="protein sequence ID" value="QEA05723.1"/>
    <property type="molecule type" value="Genomic_DNA"/>
</dbReference>
<feature type="compositionally biased region" description="Basic and acidic residues" evidence="4">
    <location>
        <begin position="1"/>
        <end position="21"/>
    </location>
</feature>
<dbReference type="Pfam" id="PF02954">
    <property type="entry name" value="HTH_8"/>
    <property type="match status" value="1"/>
</dbReference>
<dbReference type="PIRSF" id="PIRSF002097">
    <property type="entry name" value="DNA-binding_Fis"/>
    <property type="match status" value="1"/>
</dbReference>
<protein>
    <recommendedName>
        <fullName evidence="3">Putative Fis-like DNA-binding protein</fullName>
    </recommendedName>
</protein>
<feature type="domain" description="DNA binding HTH" evidence="5">
    <location>
        <begin position="55"/>
        <end position="95"/>
    </location>
</feature>
<name>A0A5B8RCA1_9ZZZZ</name>
<evidence type="ECO:0000256" key="2">
    <source>
        <dbReference type="ARBA" id="ARBA00023125"/>
    </source>
</evidence>
<evidence type="ECO:0000259" key="5">
    <source>
        <dbReference type="Pfam" id="PF02954"/>
    </source>
</evidence>
<dbReference type="PANTHER" id="PTHR47918:SF1">
    <property type="entry name" value="DNA-BINDING PROTEIN FIS"/>
    <property type="match status" value="1"/>
</dbReference>
<dbReference type="InterPro" id="IPR005412">
    <property type="entry name" value="Fis_DNA-bd"/>
</dbReference>